<comment type="caution">
    <text evidence="5">The sequence shown here is derived from an EMBL/GenBank/DDBJ whole genome shotgun (WGS) entry which is preliminary data.</text>
</comment>
<dbReference type="NCBIfam" id="TIGR02705">
    <property type="entry name" value="nudix_YtkD"/>
    <property type="match status" value="1"/>
</dbReference>
<evidence type="ECO:0000259" key="4">
    <source>
        <dbReference type="PROSITE" id="PS51462"/>
    </source>
</evidence>
<dbReference type="InterPro" id="IPR015797">
    <property type="entry name" value="NUDIX_hydrolase-like_dom_sf"/>
</dbReference>
<evidence type="ECO:0000256" key="3">
    <source>
        <dbReference type="RuleBase" id="RU003476"/>
    </source>
</evidence>
<name>A0A0D6Z711_9BACI</name>
<evidence type="ECO:0000313" key="5">
    <source>
        <dbReference type="EMBL" id="KIY21095.1"/>
    </source>
</evidence>
<dbReference type="InterPro" id="IPR020476">
    <property type="entry name" value="Nudix_hydrolase"/>
</dbReference>
<evidence type="ECO:0000256" key="2">
    <source>
        <dbReference type="ARBA" id="ARBA00022801"/>
    </source>
</evidence>
<dbReference type="GO" id="GO:0016787">
    <property type="term" value="F:hydrolase activity"/>
    <property type="evidence" value="ECO:0007669"/>
    <property type="project" value="UniProtKB-KW"/>
</dbReference>
<dbReference type="OrthoDB" id="9131041at2"/>
<dbReference type="InterPro" id="IPR014078">
    <property type="entry name" value="Nudix_YtkD"/>
</dbReference>
<evidence type="ECO:0000256" key="1">
    <source>
        <dbReference type="ARBA" id="ARBA00005582"/>
    </source>
</evidence>
<dbReference type="Proteomes" id="UP000032512">
    <property type="component" value="Unassembled WGS sequence"/>
</dbReference>
<reference evidence="5 6" key="1">
    <citation type="submission" date="2015-01" db="EMBL/GenBank/DDBJ databases">
        <title>Draft genome sequences of the supercritical CO2 tolerant bacteria Bacillus subterraneus MITOT1 and Bacillus cereus MIT0214.</title>
        <authorList>
            <person name="Peet K.C."/>
            <person name="Thompson J.R."/>
        </authorList>
    </citation>
    <scope>NUCLEOTIDE SEQUENCE [LARGE SCALE GENOMIC DNA]</scope>
    <source>
        <strain evidence="5 6">MITOT1</strain>
    </source>
</reference>
<keyword evidence="6" id="KW-1185">Reference proteome</keyword>
<dbReference type="PANTHER" id="PTHR43736:SF1">
    <property type="entry name" value="DIHYDRONEOPTERIN TRIPHOSPHATE DIPHOSPHATASE"/>
    <property type="match status" value="1"/>
</dbReference>
<sequence length="157" mass="18046">MHTFSAENGGEVVLAFKENAFEQEASHVLIICTYNGEWLLTDHKKRGLEFPGGKAEIGETLEQAARREVMEETGALLKRIKSIGEYRVSSGEGIFVKRIFYGEAEKIIPQDHYFETKGPVFKKGDLLEDRRKAEYSFIMKDDVIRYSLEFLTEKLLF</sequence>
<dbReference type="PROSITE" id="PS51462">
    <property type="entry name" value="NUDIX"/>
    <property type="match status" value="1"/>
</dbReference>
<dbReference type="PRINTS" id="PR00502">
    <property type="entry name" value="NUDIXFAMILY"/>
</dbReference>
<evidence type="ECO:0000313" key="6">
    <source>
        <dbReference type="Proteomes" id="UP000032512"/>
    </source>
</evidence>
<dbReference type="PANTHER" id="PTHR43736">
    <property type="entry name" value="ADP-RIBOSE PYROPHOSPHATASE"/>
    <property type="match status" value="1"/>
</dbReference>
<organism evidence="5 6">
    <name type="scientific">Mesobacillus subterraneus</name>
    <dbReference type="NCBI Taxonomy" id="285983"/>
    <lineage>
        <taxon>Bacteria</taxon>
        <taxon>Bacillati</taxon>
        <taxon>Bacillota</taxon>
        <taxon>Bacilli</taxon>
        <taxon>Bacillales</taxon>
        <taxon>Bacillaceae</taxon>
        <taxon>Mesobacillus</taxon>
    </lineage>
</organism>
<dbReference type="PROSITE" id="PS00893">
    <property type="entry name" value="NUDIX_BOX"/>
    <property type="match status" value="1"/>
</dbReference>
<accession>A0A0D6Z711</accession>
<dbReference type="RefSeq" id="WP_044395347.1">
    <property type="nucleotide sequence ID" value="NZ_JXIQ01000126.1"/>
</dbReference>
<dbReference type="CDD" id="cd04665">
    <property type="entry name" value="NUDIX_RppH"/>
    <property type="match status" value="1"/>
</dbReference>
<dbReference type="SUPFAM" id="SSF55811">
    <property type="entry name" value="Nudix"/>
    <property type="match status" value="1"/>
</dbReference>
<dbReference type="PATRIC" id="fig|285983.3.peg.2181"/>
<protein>
    <submittedName>
        <fullName evidence="5">7,8-dihydro-8-oxoguanine-triphosphatase</fullName>
    </submittedName>
</protein>
<proteinExistence type="inferred from homology"/>
<feature type="domain" description="Nudix hydrolase" evidence="4">
    <location>
        <begin position="21"/>
        <end position="157"/>
    </location>
</feature>
<dbReference type="Pfam" id="PF00293">
    <property type="entry name" value="NUDIX"/>
    <property type="match status" value="1"/>
</dbReference>
<dbReference type="InterPro" id="IPR000086">
    <property type="entry name" value="NUDIX_hydrolase_dom"/>
</dbReference>
<dbReference type="Gene3D" id="3.90.79.10">
    <property type="entry name" value="Nucleoside Triphosphate Pyrophosphohydrolase"/>
    <property type="match status" value="1"/>
</dbReference>
<gene>
    <name evidence="5" type="ORF">UB32_15585</name>
</gene>
<comment type="similarity">
    <text evidence="1 3">Belongs to the Nudix hydrolase family.</text>
</comment>
<keyword evidence="2 3" id="KW-0378">Hydrolase</keyword>
<dbReference type="EMBL" id="JXIQ01000126">
    <property type="protein sequence ID" value="KIY21095.1"/>
    <property type="molecule type" value="Genomic_DNA"/>
</dbReference>
<dbReference type="AlphaFoldDB" id="A0A0D6Z711"/>
<dbReference type="InterPro" id="IPR020084">
    <property type="entry name" value="NUDIX_hydrolase_CS"/>
</dbReference>